<sequence length="422" mass="47113">MSLLGPNRRTAGTKKNPLWRPEGFGTEGLKPKFLGTPFKKQDGTLHPRIFRGHLNSPSEMTMPAPLSPIFTIVQSSKNTFLDTHVMAVVAVRREIEDCPGTHVSAMGAVFAAQSPYNLARTSYEKESLSSFQIKAMREAISAAYGAQAHLKAAGCQRLVITTARDMEWILRVLVRYSDLVERAEEDEARLHQFIRYAGELGQLVEFIDTFEAITHIKLQFWPTEKQDLSAAYLWANTAIDTVMSNYERDYYGVFEDSDYDEYDEDDVEDDDDLTVSDEDELEDREEPLEVAIQEIDVSPEIATEALAEMLASMDPNIEEEIINIPVPMEETTNAKIPAVTLSDITPRVVLPFDKMVDISGIDCSSFPGQDGKFAYVLAQVSFGTTKLEEILKTQPFLDAAAAVASDPNADEASRFVTSLMRK</sequence>
<evidence type="ECO:0000256" key="1">
    <source>
        <dbReference type="SAM" id="MobiDB-lite"/>
    </source>
</evidence>
<feature type="region of interest" description="Disordered" evidence="1">
    <location>
        <begin position="261"/>
        <end position="283"/>
    </location>
</feature>
<dbReference type="AlphaFoldDB" id="A0A3N4LDW9"/>
<dbReference type="InParanoid" id="A0A3N4LDW9"/>
<gene>
    <name evidence="2" type="ORF">L211DRAFT_592381</name>
</gene>
<dbReference type="Proteomes" id="UP000267821">
    <property type="component" value="Unassembled WGS sequence"/>
</dbReference>
<reference evidence="2 3" key="1">
    <citation type="journal article" date="2018" name="Nat. Ecol. Evol.">
        <title>Pezizomycetes genomes reveal the molecular basis of ectomycorrhizal truffle lifestyle.</title>
        <authorList>
            <person name="Murat C."/>
            <person name="Payen T."/>
            <person name="Noel B."/>
            <person name="Kuo A."/>
            <person name="Morin E."/>
            <person name="Chen J."/>
            <person name="Kohler A."/>
            <person name="Krizsan K."/>
            <person name="Balestrini R."/>
            <person name="Da Silva C."/>
            <person name="Montanini B."/>
            <person name="Hainaut M."/>
            <person name="Levati E."/>
            <person name="Barry K.W."/>
            <person name="Belfiori B."/>
            <person name="Cichocki N."/>
            <person name="Clum A."/>
            <person name="Dockter R.B."/>
            <person name="Fauchery L."/>
            <person name="Guy J."/>
            <person name="Iotti M."/>
            <person name="Le Tacon F."/>
            <person name="Lindquist E.A."/>
            <person name="Lipzen A."/>
            <person name="Malagnac F."/>
            <person name="Mello A."/>
            <person name="Molinier V."/>
            <person name="Miyauchi S."/>
            <person name="Poulain J."/>
            <person name="Riccioni C."/>
            <person name="Rubini A."/>
            <person name="Sitrit Y."/>
            <person name="Splivallo R."/>
            <person name="Traeger S."/>
            <person name="Wang M."/>
            <person name="Zifcakova L."/>
            <person name="Wipf D."/>
            <person name="Zambonelli A."/>
            <person name="Paolocci F."/>
            <person name="Nowrousian M."/>
            <person name="Ottonello S."/>
            <person name="Baldrian P."/>
            <person name="Spatafora J.W."/>
            <person name="Henrissat B."/>
            <person name="Nagy L.G."/>
            <person name="Aury J.M."/>
            <person name="Wincker P."/>
            <person name="Grigoriev I.V."/>
            <person name="Bonfante P."/>
            <person name="Martin F.M."/>
        </authorList>
    </citation>
    <scope>NUCLEOTIDE SEQUENCE [LARGE SCALE GENOMIC DNA]</scope>
    <source>
        <strain evidence="2 3">ATCC MYA-4762</strain>
    </source>
</reference>
<name>A0A3N4LDW9_9PEZI</name>
<evidence type="ECO:0000313" key="3">
    <source>
        <dbReference type="Proteomes" id="UP000267821"/>
    </source>
</evidence>
<proteinExistence type="predicted"/>
<protein>
    <submittedName>
        <fullName evidence="2">Uncharacterized protein</fullName>
    </submittedName>
</protein>
<accession>A0A3N4LDW9</accession>
<keyword evidence="3" id="KW-1185">Reference proteome</keyword>
<organism evidence="2 3">
    <name type="scientific">Terfezia boudieri ATCC MYA-4762</name>
    <dbReference type="NCBI Taxonomy" id="1051890"/>
    <lineage>
        <taxon>Eukaryota</taxon>
        <taxon>Fungi</taxon>
        <taxon>Dikarya</taxon>
        <taxon>Ascomycota</taxon>
        <taxon>Pezizomycotina</taxon>
        <taxon>Pezizomycetes</taxon>
        <taxon>Pezizales</taxon>
        <taxon>Pezizaceae</taxon>
        <taxon>Terfezia</taxon>
    </lineage>
</organism>
<dbReference type="OrthoDB" id="5348994at2759"/>
<feature type="region of interest" description="Disordered" evidence="1">
    <location>
        <begin position="1"/>
        <end position="26"/>
    </location>
</feature>
<evidence type="ECO:0000313" key="2">
    <source>
        <dbReference type="EMBL" id="RPB19679.1"/>
    </source>
</evidence>
<dbReference type="EMBL" id="ML121585">
    <property type="protein sequence ID" value="RPB19679.1"/>
    <property type="molecule type" value="Genomic_DNA"/>
</dbReference>